<dbReference type="Pfam" id="PF10090">
    <property type="entry name" value="HPTransfase"/>
    <property type="match status" value="1"/>
</dbReference>
<dbReference type="Proteomes" id="UP000240418">
    <property type="component" value="Unassembled WGS sequence"/>
</dbReference>
<evidence type="ECO:0000259" key="1">
    <source>
        <dbReference type="Pfam" id="PF10090"/>
    </source>
</evidence>
<gene>
    <name evidence="2" type="ORF">CLV88_106110</name>
</gene>
<sequence>MTNSTEFAALVGSRICHDLISPVGAIGNGLELMGMTGASNGPELELISESVENANARIRFFRIAFGAPGEGQMVGASEIRSVLSAMSKGARFQTEWTENGDVNRPVLRMVFLAILCAETALTYGGTLTVRNSAGEWVLDGRAHKIRVEPTLWEPLSVLRAPADITPAHVQFGLLPLVAQETGYKISFDSRDDQLTLRLQKLS</sequence>
<name>A0A2P8FCD8_9RHOB</name>
<dbReference type="AlphaFoldDB" id="A0A2P8FCD8"/>
<dbReference type="Gene3D" id="3.30.565.10">
    <property type="entry name" value="Histidine kinase-like ATPase, C-terminal domain"/>
    <property type="match status" value="1"/>
</dbReference>
<dbReference type="Gene3D" id="1.10.287.130">
    <property type="match status" value="1"/>
</dbReference>
<protein>
    <submittedName>
        <fullName evidence="2">Histidine phosphotransferase ChpT</fullName>
    </submittedName>
</protein>
<dbReference type="InterPro" id="IPR018762">
    <property type="entry name" value="ChpT_C"/>
</dbReference>
<dbReference type="InterPro" id="IPR036890">
    <property type="entry name" value="HATPase_C_sf"/>
</dbReference>
<keyword evidence="3" id="KW-1185">Reference proteome</keyword>
<evidence type="ECO:0000313" key="2">
    <source>
        <dbReference type="EMBL" id="PSL19397.1"/>
    </source>
</evidence>
<proteinExistence type="predicted"/>
<accession>A0A2P8FCD8</accession>
<comment type="caution">
    <text evidence="2">The sequence shown here is derived from an EMBL/GenBank/DDBJ whole genome shotgun (WGS) entry which is preliminary data.</text>
</comment>
<feature type="domain" description="Histidine phosphotransferase ChpT C-terminal" evidence="1">
    <location>
        <begin position="78"/>
        <end position="192"/>
    </location>
</feature>
<evidence type="ECO:0000313" key="3">
    <source>
        <dbReference type="Proteomes" id="UP000240418"/>
    </source>
</evidence>
<dbReference type="EMBL" id="PYGJ01000006">
    <property type="protein sequence ID" value="PSL19397.1"/>
    <property type="molecule type" value="Genomic_DNA"/>
</dbReference>
<organism evidence="2 3">
    <name type="scientific">Shimia abyssi</name>
    <dbReference type="NCBI Taxonomy" id="1662395"/>
    <lineage>
        <taxon>Bacteria</taxon>
        <taxon>Pseudomonadati</taxon>
        <taxon>Pseudomonadota</taxon>
        <taxon>Alphaproteobacteria</taxon>
        <taxon>Rhodobacterales</taxon>
        <taxon>Roseobacteraceae</taxon>
    </lineage>
</organism>
<reference evidence="2 3" key="1">
    <citation type="submission" date="2018-03" db="EMBL/GenBank/DDBJ databases">
        <title>Genomic Encyclopedia of Archaeal and Bacterial Type Strains, Phase II (KMG-II): from individual species to whole genera.</title>
        <authorList>
            <person name="Goeker M."/>
        </authorList>
    </citation>
    <scope>NUCLEOTIDE SEQUENCE [LARGE SCALE GENOMIC DNA]</scope>
    <source>
        <strain evidence="2 3">DSM 100673</strain>
    </source>
</reference>
<dbReference type="RefSeq" id="WP_243403646.1">
    <property type="nucleotide sequence ID" value="NZ_PYGJ01000006.1"/>
</dbReference>
<dbReference type="GO" id="GO:0016740">
    <property type="term" value="F:transferase activity"/>
    <property type="evidence" value="ECO:0007669"/>
    <property type="project" value="UniProtKB-KW"/>
</dbReference>
<keyword evidence="2" id="KW-0808">Transferase</keyword>